<comment type="caution">
    <text evidence="3">The sequence shown here is derived from an EMBL/GenBank/DDBJ whole genome shotgun (WGS) entry which is preliminary data.</text>
</comment>
<keyword evidence="2" id="KW-1133">Transmembrane helix</keyword>
<reference evidence="3" key="1">
    <citation type="journal article" date="2023" name="Mol. Phylogenet. Evol.">
        <title>Genome-scale phylogeny and comparative genomics of the fungal order Sordariales.</title>
        <authorList>
            <person name="Hensen N."/>
            <person name="Bonometti L."/>
            <person name="Westerberg I."/>
            <person name="Brannstrom I.O."/>
            <person name="Guillou S."/>
            <person name="Cros-Aarteil S."/>
            <person name="Calhoun S."/>
            <person name="Haridas S."/>
            <person name="Kuo A."/>
            <person name="Mondo S."/>
            <person name="Pangilinan J."/>
            <person name="Riley R."/>
            <person name="LaButti K."/>
            <person name="Andreopoulos B."/>
            <person name="Lipzen A."/>
            <person name="Chen C."/>
            <person name="Yan M."/>
            <person name="Daum C."/>
            <person name="Ng V."/>
            <person name="Clum A."/>
            <person name="Steindorff A."/>
            <person name="Ohm R.A."/>
            <person name="Martin F."/>
            <person name="Silar P."/>
            <person name="Natvig D.O."/>
            <person name="Lalanne C."/>
            <person name="Gautier V."/>
            <person name="Ament-Velasquez S.L."/>
            <person name="Kruys A."/>
            <person name="Hutchinson M.I."/>
            <person name="Powell A.J."/>
            <person name="Barry K."/>
            <person name="Miller A.N."/>
            <person name="Grigoriev I.V."/>
            <person name="Debuchy R."/>
            <person name="Gladieux P."/>
            <person name="Hiltunen Thoren M."/>
            <person name="Johannesson H."/>
        </authorList>
    </citation>
    <scope>NUCLEOTIDE SEQUENCE</scope>
    <source>
        <strain evidence="3">CBS 955.72</strain>
    </source>
</reference>
<protein>
    <submittedName>
        <fullName evidence="3">Uncharacterized protein</fullName>
    </submittedName>
</protein>
<dbReference type="AlphaFoldDB" id="A0AAJ0HIN6"/>
<evidence type="ECO:0000313" key="4">
    <source>
        <dbReference type="Proteomes" id="UP001275084"/>
    </source>
</evidence>
<evidence type="ECO:0000256" key="1">
    <source>
        <dbReference type="SAM" id="MobiDB-lite"/>
    </source>
</evidence>
<reference evidence="3" key="2">
    <citation type="submission" date="2023-06" db="EMBL/GenBank/DDBJ databases">
        <authorList>
            <consortium name="Lawrence Berkeley National Laboratory"/>
            <person name="Haridas S."/>
            <person name="Hensen N."/>
            <person name="Bonometti L."/>
            <person name="Westerberg I."/>
            <person name="Brannstrom I.O."/>
            <person name="Guillou S."/>
            <person name="Cros-Aarteil S."/>
            <person name="Calhoun S."/>
            <person name="Kuo A."/>
            <person name="Mondo S."/>
            <person name="Pangilinan J."/>
            <person name="Riley R."/>
            <person name="Labutti K."/>
            <person name="Andreopoulos B."/>
            <person name="Lipzen A."/>
            <person name="Chen C."/>
            <person name="Yanf M."/>
            <person name="Daum C."/>
            <person name="Ng V."/>
            <person name="Clum A."/>
            <person name="Steindorff A."/>
            <person name="Ohm R."/>
            <person name="Martin F."/>
            <person name="Silar P."/>
            <person name="Natvig D."/>
            <person name="Lalanne C."/>
            <person name="Gautier V."/>
            <person name="Ament-Velasquez S.L."/>
            <person name="Kruys A."/>
            <person name="Hutchinson M.I."/>
            <person name="Powell A.J."/>
            <person name="Barry K."/>
            <person name="Miller A.N."/>
            <person name="Grigoriev I.V."/>
            <person name="Debuchy R."/>
            <person name="Gladieux P."/>
            <person name="Thoren M.H."/>
            <person name="Johannesson H."/>
        </authorList>
    </citation>
    <scope>NUCLEOTIDE SEQUENCE</scope>
    <source>
        <strain evidence="3">CBS 955.72</strain>
    </source>
</reference>
<evidence type="ECO:0000313" key="3">
    <source>
        <dbReference type="EMBL" id="KAK3353309.1"/>
    </source>
</evidence>
<sequence length="229" mass="25462">MASQPLTPAPPGRPNDGLLSAEKFPNDFPGPPTSLELGINLTTHREGAMEFIDVYCEATAAETTPAASEGEQNRSDELPATPHAPANRGGAASRPRRRLKNWRPIVARDRLQIDLVLMNNILDILIGNAKRAFVQAIRLTSITMAVNLDQIYFWPPARFPSLSGILNGFVALSIGFTLYAGSLWSLAWWCRTTVGSVRRKLDSQKLDRADRLELDGWRWHVVEWFADSI</sequence>
<evidence type="ECO:0000256" key="2">
    <source>
        <dbReference type="SAM" id="Phobius"/>
    </source>
</evidence>
<organism evidence="3 4">
    <name type="scientific">Lasiosphaeria hispida</name>
    <dbReference type="NCBI Taxonomy" id="260671"/>
    <lineage>
        <taxon>Eukaryota</taxon>
        <taxon>Fungi</taxon>
        <taxon>Dikarya</taxon>
        <taxon>Ascomycota</taxon>
        <taxon>Pezizomycotina</taxon>
        <taxon>Sordariomycetes</taxon>
        <taxon>Sordariomycetidae</taxon>
        <taxon>Sordariales</taxon>
        <taxon>Lasiosphaeriaceae</taxon>
        <taxon>Lasiosphaeria</taxon>
    </lineage>
</organism>
<name>A0AAJ0HIN6_9PEZI</name>
<dbReference type="EMBL" id="JAUIQD010000004">
    <property type="protein sequence ID" value="KAK3353309.1"/>
    <property type="molecule type" value="Genomic_DNA"/>
</dbReference>
<gene>
    <name evidence="3" type="ORF">B0T25DRAFT_631833</name>
</gene>
<keyword evidence="4" id="KW-1185">Reference proteome</keyword>
<feature type="region of interest" description="Disordered" evidence="1">
    <location>
        <begin position="1"/>
        <end position="32"/>
    </location>
</feature>
<keyword evidence="2" id="KW-0472">Membrane</keyword>
<proteinExistence type="predicted"/>
<feature type="region of interest" description="Disordered" evidence="1">
    <location>
        <begin position="62"/>
        <end position="96"/>
    </location>
</feature>
<keyword evidence="2" id="KW-0812">Transmembrane</keyword>
<accession>A0AAJ0HIN6</accession>
<dbReference type="Proteomes" id="UP001275084">
    <property type="component" value="Unassembled WGS sequence"/>
</dbReference>
<feature type="transmembrane region" description="Helical" evidence="2">
    <location>
        <begin position="165"/>
        <end position="190"/>
    </location>
</feature>